<name>A0A0N9NDH0_9ACTN</name>
<feature type="transmembrane region" description="Helical" evidence="1">
    <location>
        <begin position="36"/>
        <end position="68"/>
    </location>
</feature>
<proteinExistence type="predicted"/>
<keyword evidence="1" id="KW-0812">Transmembrane</keyword>
<dbReference type="Proteomes" id="UP000063789">
    <property type="component" value="Chromosome"/>
</dbReference>
<gene>
    <name evidence="2" type="ORF">ACH46_12385</name>
</gene>
<dbReference type="OrthoDB" id="4377074at2"/>
<dbReference type="KEGG" id="goq:ACH46_12385"/>
<organism evidence="2 3">
    <name type="scientific">Gordonia phthalatica</name>
    <dbReference type="NCBI Taxonomy" id="1136941"/>
    <lineage>
        <taxon>Bacteria</taxon>
        <taxon>Bacillati</taxon>
        <taxon>Actinomycetota</taxon>
        <taxon>Actinomycetes</taxon>
        <taxon>Mycobacteriales</taxon>
        <taxon>Gordoniaceae</taxon>
        <taxon>Gordonia</taxon>
    </lineage>
</organism>
<dbReference type="EMBL" id="CP011853">
    <property type="protein sequence ID" value="ALG85129.1"/>
    <property type="molecule type" value="Genomic_DNA"/>
</dbReference>
<dbReference type="AlphaFoldDB" id="A0A0N9NDH0"/>
<sequence length="93" mass="10122">MTSLTNVVPRTATVSGGVHVPVFGVLWPLYKLAAVVGAVIVAAMVFTFTASGVAAMWASGGVLLTIWWGGYRVAHQRWDDGERDFYAENRTRH</sequence>
<keyword evidence="1" id="KW-0472">Membrane</keyword>
<evidence type="ECO:0000313" key="2">
    <source>
        <dbReference type="EMBL" id="ALG85129.1"/>
    </source>
</evidence>
<keyword evidence="3" id="KW-1185">Reference proteome</keyword>
<keyword evidence="1" id="KW-1133">Transmembrane helix</keyword>
<dbReference type="STRING" id="1136941.ACH46_12385"/>
<evidence type="ECO:0000256" key="1">
    <source>
        <dbReference type="SAM" id="Phobius"/>
    </source>
</evidence>
<evidence type="ECO:0000313" key="3">
    <source>
        <dbReference type="Proteomes" id="UP000063789"/>
    </source>
</evidence>
<reference evidence="2 3" key="2">
    <citation type="journal article" date="2017" name="Int. J. Syst. Evol. Microbiol.">
        <title>Gordonia phthalatica sp. nov., a di-n-butyl phthalate-degrading bacterium isolated from activated sludge.</title>
        <authorList>
            <person name="Jin D."/>
            <person name="Kong X."/>
            <person name="Jia M."/>
            <person name="Yu X."/>
            <person name="Wang X."/>
            <person name="Zhuang X."/>
            <person name="Deng Y."/>
            <person name="Bai Z."/>
        </authorList>
    </citation>
    <scope>NUCLEOTIDE SEQUENCE [LARGE SCALE GENOMIC DNA]</scope>
    <source>
        <strain evidence="2 3">QH-11</strain>
    </source>
</reference>
<reference evidence="3" key="1">
    <citation type="submission" date="2015-06" db="EMBL/GenBank/DDBJ databases">
        <title>Complete genome sequence and metabolic analysis of phthalate degradation pathway in Gordonia sp. QH-11.</title>
        <authorList>
            <person name="Jin D."/>
            <person name="Kong X."/>
            <person name="Bai Z."/>
        </authorList>
    </citation>
    <scope>NUCLEOTIDE SEQUENCE [LARGE SCALE GENOMIC DNA]</scope>
    <source>
        <strain evidence="3">QH-11</strain>
    </source>
</reference>
<protein>
    <submittedName>
        <fullName evidence="2">Uncharacterized protein</fullName>
    </submittedName>
</protein>
<accession>A0A0N9NDH0</accession>